<dbReference type="AlphaFoldDB" id="T1HJT4"/>
<dbReference type="GO" id="GO:0016020">
    <property type="term" value="C:membrane"/>
    <property type="evidence" value="ECO:0007669"/>
    <property type="project" value="UniProtKB-SubCell"/>
</dbReference>
<accession>T1HJT4</accession>
<evidence type="ECO:0000313" key="10">
    <source>
        <dbReference type="Proteomes" id="UP000015103"/>
    </source>
</evidence>
<dbReference type="EnsemblMetazoa" id="RPRC004306-RA">
    <property type="protein sequence ID" value="RPRC004306-PA"/>
    <property type="gene ID" value="RPRC004306"/>
</dbReference>
<reference evidence="9" key="1">
    <citation type="submission" date="2015-05" db="UniProtKB">
        <authorList>
            <consortium name="EnsemblMetazoa"/>
        </authorList>
    </citation>
    <scope>IDENTIFICATION</scope>
</reference>
<dbReference type="InterPro" id="IPR004117">
    <property type="entry name" value="7tm6_olfct_rcpt"/>
</dbReference>
<comment type="subcellular location">
    <subcellularLocation>
        <location evidence="1">Membrane</location>
        <topology evidence="1">Multi-pass membrane protein</topology>
    </subcellularLocation>
</comment>
<evidence type="ECO:0000256" key="2">
    <source>
        <dbReference type="ARBA" id="ARBA00022606"/>
    </source>
</evidence>
<evidence type="ECO:0000256" key="3">
    <source>
        <dbReference type="ARBA" id="ARBA00022692"/>
    </source>
</evidence>
<dbReference type="Pfam" id="PF02949">
    <property type="entry name" value="7tm_6"/>
    <property type="match status" value="1"/>
</dbReference>
<evidence type="ECO:0000256" key="6">
    <source>
        <dbReference type="ARBA" id="ARBA00023136"/>
    </source>
</evidence>
<sequence length="206" mass="24475">MAVLFHHFTVLVDVAAHILITYSYRPTIKRLIEGIYETHDYESELIDEFAAKVQDERLEKSKKVLKGNNFARFLTCILLFLTGVSDRYVLKKTERFLLIPMVFFVSIDTWTGYSLLLIWQFFGMIYAVCILFCIYDFLYLFYIKIITEFKILDYALSTIKERAAEIKELNEKKYNKTLDHKMGDYYEESIKHCVIHHIQIIRMTSC</sequence>
<keyword evidence="8" id="KW-0807">Transducer</keyword>
<dbReference type="EMBL" id="ACPB03011767">
    <property type="status" value="NOT_ANNOTATED_CDS"/>
    <property type="molecule type" value="Genomic_DNA"/>
</dbReference>
<evidence type="ECO:0000256" key="8">
    <source>
        <dbReference type="ARBA" id="ARBA00023224"/>
    </source>
</evidence>
<dbReference type="GO" id="GO:0004984">
    <property type="term" value="F:olfactory receptor activity"/>
    <property type="evidence" value="ECO:0007669"/>
    <property type="project" value="InterPro"/>
</dbReference>
<protein>
    <submittedName>
        <fullName evidence="9">Uncharacterized protein</fullName>
    </submittedName>
</protein>
<dbReference type="HOGENOM" id="CLU_1333404_0_0_1"/>
<keyword evidence="3" id="KW-0812">Transmembrane</keyword>
<evidence type="ECO:0000256" key="5">
    <source>
        <dbReference type="ARBA" id="ARBA00022989"/>
    </source>
</evidence>
<dbReference type="InParanoid" id="T1HJT4"/>
<dbReference type="VEuPathDB" id="VectorBase:RPRC004306"/>
<keyword evidence="4" id="KW-0552">Olfaction</keyword>
<evidence type="ECO:0000313" key="9">
    <source>
        <dbReference type="EnsemblMetazoa" id="RPRC004306-PA"/>
    </source>
</evidence>
<organism evidence="9 10">
    <name type="scientific">Rhodnius prolixus</name>
    <name type="common">Triatomid bug</name>
    <dbReference type="NCBI Taxonomy" id="13249"/>
    <lineage>
        <taxon>Eukaryota</taxon>
        <taxon>Metazoa</taxon>
        <taxon>Ecdysozoa</taxon>
        <taxon>Arthropoda</taxon>
        <taxon>Hexapoda</taxon>
        <taxon>Insecta</taxon>
        <taxon>Pterygota</taxon>
        <taxon>Neoptera</taxon>
        <taxon>Paraneoptera</taxon>
        <taxon>Hemiptera</taxon>
        <taxon>Heteroptera</taxon>
        <taxon>Panheteroptera</taxon>
        <taxon>Cimicomorpha</taxon>
        <taxon>Reduviidae</taxon>
        <taxon>Triatominae</taxon>
        <taxon>Rhodnius</taxon>
    </lineage>
</organism>
<keyword evidence="7" id="KW-0675">Receptor</keyword>
<dbReference type="Proteomes" id="UP000015103">
    <property type="component" value="Unassembled WGS sequence"/>
</dbReference>
<evidence type="ECO:0000256" key="4">
    <source>
        <dbReference type="ARBA" id="ARBA00022725"/>
    </source>
</evidence>
<proteinExistence type="predicted"/>
<evidence type="ECO:0000256" key="1">
    <source>
        <dbReference type="ARBA" id="ARBA00004141"/>
    </source>
</evidence>
<keyword evidence="6" id="KW-0472">Membrane</keyword>
<evidence type="ECO:0000256" key="7">
    <source>
        <dbReference type="ARBA" id="ARBA00023170"/>
    </source>
</evidence>
<name>T1HJT4_RHOPR</name>
<dbReference type="GO" id="GO:0007165">
    <property type="term" value="P:signal transduction"/>
    <property type="evidence" value="ECO:0007669"/>
    <property type="project" value="UniProtKB-KW"/>
</dbReference>
<dbReference type="GO" id="GO:0005549">
    <property type="term" value="F:odorant binding"/>
    <property type="evidence" value="ECO:0007669"/>
    <property type="project" value="InterPro"/>
</dbReference>
<keyword evidence="10" id="KW-1185">Reference proteome</keyword>
<keyword evidence="2" id="KW-0716">Sensory transduction</keyword>
<keyword evidence="5" id="KW-1133">Transmembrane helix</keyword>